<protein>
    <recommendedName>
        <fullName evidence="5">DUF4352 domain-containing protein</fullName>
    </recommendedName>
</protein>
<reference evidence="3 4" key="1">
    <citation type="journal article" date="2016" name="Nat. Commun.">
        <title>Thousands of microbial genomes shed light on interconnected biogeochemical processes in an aquifer system.</title>
        <authorList>
            <person name="Anantharaman K."/>
            <person name="Brown C.T."/>
            <person name="Hug L.A."/>
            <person name="Sharon I."/>
            <person name="Castelle C.J."/>
            <person name="Probst A.J."/>
            <person name="Thomas B.C."/>
            <person name="Singh A."/>
            <person name="Wilkins M.J."/>
            <person name="Karaoz U."/>
            <person name="Brodie E.L."/>
            <person name="Williams K.H."/>
            <person name="Hubbard S.S."/>
            <person name="Banfield J.F."/>
        </authorList>
    </citation>
    <scope>NUCLEOTIDE SEQUENCE [LARGE SCALE GENOMIC DNA]</scope>
</reference>
<name>A0A1G1WFZ9_9BACT</name>
<keyword evidence="2" id="KW-1133">Transmembrane helix</keyword>
<sequence length="188" mass="21062">MVNDILERNKNKIPSWLTKPKNLAIIGLVVLVILTAGFFLFSNRSSDSTEDKPTVKIGKSYEIIARTAEGQRTTGRFNLTVTSAQFADSILVQGKRATPVKGKTFLVINMEIENPFKVSLYAFPVDLFRFVREDGQKFAPSVHQGAVRIRPESTKKSNVAFIVLPNERTFKIEVGDINSPKETLEITF</sequence>
<gene>
    <name evidence="3" type="ORF">A2Z42_01890</name>
</gene>
<dbReference type="AlphaFoldDB" id="A0A1G1WFZ9"/>
<evidence type="ECO:0000256" key="2">
    <source>
        <dbReference type="SAM" id="Phobius"/>
    </source>
</evidence>
<accession>A0A1G1WFZ9</accession>
<keyword evidence="2" id="KW-0812">Transmembrane</keyword>
<dbReference type="Proteomes" id="UP000176645">
    <property type="component" value="Unassembled WGS sequence"/>
</dbReference>
<dbReference type="EMBL" id="MHCU01000065">
    <property type="protein sequence ID" value="OGY26632.1"/>
    <property type="molecule type" value="Genomic_DNA"/>
</dbReference>
<organism evidence="3 4">
    <name type="scientific">Candidatus Woykebacteria bacterium RBG_19FT_COMBO_43_10</name>
    <dbReference type="NCBI Taxonomy" id="1802598"/>
    <lineage>
        <taxon>Bacteria</taxon>
        <taxon>Candidatus Woykeibacteriota</taxon>
    </lineage>
</organism>
<feature type="transmembrane region" description="Helical" evidence="2">
    <location>
        <begin position="23"/>
        <end position="42"/>
    </location>
</feature>
<evidence type="ECO:0000313" key="4">
    <source>
        <dbReference type="Proteomes" id="UP000176645"/>
    </source>
</evidence>
<evidence type="ECO:0000256" key="1">
    <source>
        <dbReference type="ARBA" id="ARBA00022729"/>
    </source>
</evidence>
<evidence type="ECO:0008006" key="5">
    <source>
        <dbReference type="Google" id="ProtNLM"/>
    </source>
</evidence>
<keyword evidence="1" id="KW-0732">Signal</keyword>
<comment type="caution">
    <text evidence="3">The sequence shown here is derived from an EMBL/GenBank/DDBJ whole genome shotgun (WGS) entry which is preliminary data.</text>
</comment>
<proteinExistence type="predicted"/>
<dbReference type="InterPro" id="IPR029050">
    <property type="entry name" value="Immunoprotect_excell_Ig-like"/>
</dbReference>
<evidence type="ECO:0000313" key="3">
    <source>
        <dbReference type="EMBL" id="OGY26632.1"/>
    </source>
</evidence>
<keyword evidence="2" id="KW-0472">Membrane</keyword>
<dbReference type="Gene3D" id="2.60.40.1240">
    <property type="match status" value="1"/>
</dbReference>